<dbReference type="RefSeq" id="XP_056480434.1">
    <property type="nucleotide sequence ID" value="XM_056613210.1"/>
</dbReference>
<dbReference type="GO" id="GO:0016020">
    <property type="term" value="C:membrane"/>
    <property type="evidence" value="ECO:0007669"/>
    <property type="project" value="TreeGrafter"/>
</dbReference>
<dbReference type="AlphaFoldDB" id="A0A9W9G5T6"/>
<dbReference type="InterPro" id="IPR000073">
    <property type="entry name" value="AB_hydrolase_1"/>
</dbReference>
<accession>A0A9W9G5T6</accession>
<proteinExistence type="predicted"/>
<dbReference type="Proteomes" id="UP001149074">
    <property type="component" value="Unassembled WGS sequence"/>
</dbReference>
<dbReference type="OrthoDB" id="8119704at2759"/>
<dbReference type="InterPro" id="IPR029058">
    <property type="entry name" value="AB_hydrolase_fold"/>
</dbReference>
<reference evidence="2" key="2">
    <citation type="journal article" date="2023" name="IMA Fungus">
        <title>Comparative genomic study of the Penicillium genus elucidates a diverse pangenome and 15 lateral gene transfer events.</title>
        <authorList>
            <person name="Petersen C."/>
            <person name="Sorensen T."/>
            <person name="Nielsen M.R."/>
            <person name="Sondergaard T.E."/>
            <person name="Sorensen J.L."/>
            <person name="Fitzpatrick D.A."/>
            <person name="Frisvad J.C."/>
            <person name="Nielsen K.L."/>
        </authorList>
    </citation>
    <scope>NUCLEOTIDE SEQUENCE</scope>
    <source>
        <strain evidence="2">IBT 30761</strain>
    </source>
</reference>
<protein>
    <recommendedName>
        <fullName evidence="1">AB hydrolase-1 domain-containing protein</fullName>
    </recommendedName>
</protein>
<dbReference type="SUPFAM" id="SSF53474">
    <property type="entry name" value="alpha/beta-Hydrolases"/>
    <property type="match status" value="1"/>
</dbReference>
<feature type="domain" description="AB hydrolase-1" evidence="1">
    <location>
        <begin position="22"/>
        <end position="125"/>
    </location>
</feature>
<dbReference type="GeneID" id="81352189"/>
<dbReference type="GO" id="GO:0017000">
    <property type="term" value="P:antibiotic biosynthetic process"/>
    <property type="evidence" value="ECO:0007669"/>
    <property type="project" value="UniProtKB-ARBA"/>
</dbReference>
<sequence length="264" mass="29082">MAPEPSPPTLFFQCHNEQGTETIILIHGACGSSKEWDDVIPHLTDKNYHVLAPDLPAHGQSIAIKHFTLDSATEHILRIIDIHAHNGIVHLVGLSLGAHIGACVAERAKPGQISSAILSGYNIFQPPKLMLPFIIIPIFFLHHTIQLVTQFQTEIRHLQTGESSFGLIYEVGRVLCDPRGLGEIPARTLVIAAQKDSLLQSDMIRGAKRLFSAVAGGKESGSRVVMHRGILHAWHVFNPVLFGNMVVKWVGEEPLDSRFEDIEV</sequence>
<evidence type="ECO:0000313" key="3">
    <source>
        <dbReference type="Proteomes" id="UP001149074"/>
    </source>
</evidence>
<dbReference type="PANTHER" id="PTHR43798:SF33">
    <property type="entry name" value="HYDROLASE, PUTATIVE (AFU_ORTHOLOGUE AFUA_2G14860)-RELATED"/>
    <property type="match status" value="1"/>
</dbReference>
<name>A0A9W9G5T6_9EURO</name>
<organism evidence="2 3">
    <name type="scientific">Penicillium argentinense</name>
    <dbReference type="NCBI Taxonomy" id="1131581"/>
    <lineage>
        <taxon>Eukaryota</taxon>
        <taxon>Fungi</taxon>
        <taxon>Dikarya</taxon>
        <taxon>Ascomycota</taxon>
        <taxon>Pezizomycotina</taxon>
        <taxon>Eurotiomycetes</taxon>
        <taxon>Eurotiomycetidae</taxon>
        <taxon>Eurotiales</taxon>
        <taxon>Aspergillaceae</taxon>
        <taxon>Penicillium</taxon>
    </lineage>
</organism>
<dbReference type="InterPro" id="IPR050266">
    <property type="entry name" value="AB_hydrolase_sf"/>
</dbReference>
<dbReference type="Gene3D" id="3.40.50.1820">
    <property type="entry name" value="alpha/beta hydrolase"/>
    <property type="match status" value="1"/>
</dbReference>
<dbReference type="Pfam" id="PF00561">
    <property type="entry name" value="Abhydrolase_1"/>
    <property type="match status" value="1"/>
</dbReference>
<gene>
    <name evidence="2" type="ORF">N7532_000706</name>
</gene>
<comment type="caution">
    <text evidence="2">The sequence shown here is derived from an EMBL/GenBank/DDBJ whole genome shotgun (WGS) entry which is preliminary data.</text>
</comment>
<dbReference type="EMBL" id="JAPQKI010000001">
    <property type="protein sequence ID" value="KAJ5112661.1"/>
    <property type="molecule type" value="Genomic_DNA"/>
</dbReference>
<dbReference type="GO" id="GO:0072330">
    <property type="term" value="P:monocarboxylic acid biosynthetic process"/>
    <property type="evidence" value="ECO:0007669"/>
    <property type="project" value="UniProtKB-ARBA"/>
</dbReference>
<evidence type="ECO:0000313" key="2">
    <source>
        <dbReference type="EMBL" id="KAJ5112661.1"/>
    </source>
</evidence>
<keyword evidence="3" id="KW-1185">Reference proteome</keyword>
<evidence type="ECO:0000259" key="1">
    <source>
        <dbReference type="Pfam" id="PF00561"/>
    </source>
</evidence>
<dbReference type="PANTHER" id="PTHR43798">
    <property type="entry name" value="MONOACYLGLYCEROL LIPASE"/>
    <property type="match status" value="1"/>
</dbReference>
<reference evidence="2" key="1">
    <citation type="submission" date="2022-11" db="EMBL/GenBank/DDBJ databases">
        <authorList>
            <person name="Petersen C."/>
        </authorList>
    </citation>
    <scope>NUCLEOTIDE SEQUENCE</scope>
    <source>
        <strain evidence="2">IBT 30761</strain>
    </source>
</reference>